<reference evidence="2 3" key="1">
    <citation type="submission" date="2016-04" db="EMBL/GenBank/DDBJ databases">
        <authorList>
            <person name="Evans L.H."/>
            <person name="Alamgir A."/>
            <person name="Owens N."/>
            <person name="Weber N.D."/>
            <person name="Virtaneva K."/>
            <person name="Barbian K."/>
            <person name="Babar A."/>
            <person name="Rosenke K."/>
        </authorList>
    </citation>
    <scope>NUCLEOTIDE SEQUENCE [LARGE SCALE GENOMIC DNA]</scope>
    <source>
        <strain evidence="2 3">CCM 8644</strain>
    </source>
</reference>
<dbReference type="PANTHER" id="PTHR22916">
    <property type="entry name" value="GLYCOSYLTRANSFERASE"/>
    <property type="match status" value="1"/>
</dbReference>
<dbReference type="EMBL" id="LWHJ01000030">
    <property type="protein sequence ID" value="OAQ38606.1"/>
    <property type="molecule type" value="Genomic_DNA"/>
</dbReference>
<dbReference type="OrthoDB" id="9788101at2"/>
<evidence type="ECO:0000259" key="1">
    <source>
        <dbReference type="Pfam" id="PF00535"/>
    </source>
</evidence>
<protein>
    <recommendedName>
        <fullName evidence="1">Glycosyltransferase 2-like domain-containing protein</fullName>
    </recommendedName>
</protein>
<feature type="domain" description="Glycosyltransferase 2-like" evidence="1">
    <location>
        <begin position="4"/>
        <end position="94"/>
    </location>
</feature>
<dbReference type="PANTHER" id="PTHR22916:SF67">
    <property type="entry name" value="COLANIC ACID BIOSYNTHESIS GLYCOSYL TRANSFERASE WCAE-RELATED"/>
    <property type="match status" value="1"/>
</dbReference>
<dbReference type="InterPro" id="IPR029044">
    <property type="entry name" value="Nucleotide-diphossugar_trans"/>
</dbReference>
<accession>A0A179DC33</accession>
<evidence type="ECO:0000313" key="3">
    <source>
        <dbReference type="Proteomes" id="UP000078459"/>
    </source>
</evidence>
<name>A0A179DC33_9SPHI</name>
<dbReference type="InterPro" id="IPR001173">
    <property type="entry name" value="Glyco_trans_2-like"/>
</dbReference>
<gene>
    <name evidence="2" type="ORF">A5893_14430</name>
</gene>
<reference evidence="2 3" key="2">
    <citation type="submission" date="2016-06" db="EMBL/GenBank/DDBJ databases">
        <title>Pedobacter psychrophilus sp. nov., isolated from Antarctic fragmentary rock.</title>
        <authorList>
            <person name="Svec P."/>
        </authorList>
    </citation>
    <scope>NUCLEOTIDE SEQUENCE [LARGE SCALE GENOMIC DNA]</scope>
    <source>
        <strain evidence="2 3">CCM 8644</strain>
    </source>
</reference>
<organism evidence="2 3">
    <name type="scientific">Pedobacter psychrophilus</name>
    <dbReference type="NCBI Taxonomy" id="1826909"/>
    <lineage>
        <taxon>Bacteria</taxon>
        <taxon>Pseudomonadati</taxon>
        <taxon>Bacteroidota</taxon>
        <taxon>Sphingobacteriia</taxon>
        <taxon>Sphingobacteriales</taxon>
        <taxon>Sphingobacteriaceae</taxon>
        <taxon>Pedobacter</taxon>
    </lineage>
</organism>
<dbReference type="Pfam" id="PF00535">
    <property type="entry name" value="Glycos_transf_2"/>
    <property type="match status" value="1"/>
</dbReference>
<dbReference type="SUPFAM" id="SSF53448">
    <property type="entry name" value="Nucleotide-diphospho-sugar transferases"/>
    <property type="match status" value="1"/>
</dbReference>
<dbReference type="CDD" id="cd06433">
    <property type="entry name" value="GT_2_WfgS_like"/>
    <property type="match status" value="1"/>
</dbReference>
<dbReference type="STRING" id="1826909.A5893_14430"/>
<dbReference type="RefSeq" id="WP_068823378.1">
    <property type="nucleotide sequence ID" value="NZ_LWHJ01000030.1"/>
</dbReference>
<dbReference type="GO" id="GO:0016758">
    <property type="term" value="F:hexosyltransferase activity"/>
    <property type="evidence" value="ECO:0007669"/>
    <property type="project" value="UniProtKB-ARBA"/>
</dbReference>
<dbReference type="Proteomes" id="UP000078459">
    <property type="component" value="Unassembled WGS sequence"/>
</dbReference>
<dbReference type="AlphaFoldDB" id="A0A179DC33"/>
<dbReference type="Gene3D" id="3.90.550.10">
    <property type="entry name" value="Spore Coat Polysaccharide Biosynthesis Protein SpsA, Chain A"/>
    <property type="match status" value="1"/>
</dbReference>
<keyword evidence="3" id="KW-1185">Reference proteome</keyword>
<proteinExistence type="predicted"/>
<evidence type="ECO:0000313" key="2">
    <source>
        <dbReference type="EMBL" id="OAQ38606.1"/>
    </source>
</evidence>
<comment type="caution">
    <text evidence="2">The sequence shown here is derived from an EMBL/GenBank/DDBJ whole genome shotgun (WGS) entry which is preliminary data.</text>
</comment>
<sequence>MKISIITINYNNKIGLERTIKSVTCQDYINIEYIIIDGGSIDGSAEIIDKYKSKINYWISEKDNGIYAAMNKGIAKSTGDYLLFLNSGDIFTSNESIASVFLNPNFKIIDIIYGNLSCIDKDGIVTVLSYPKKLSFEYFIYFSLPHPATFIRKQLFDTYGMYDESLKISSDWKFFLLMICKNNCSYKFIDITLSEYQLDGISSNFENMTLIREEQVKVFVEEFPNIIHDYMQLEQLKSFFDDFKKSKVHRLLSKIGLIRYPKLKINDQFKF</sequence>